<dbReference type="AlphaFoldDB" id="A0A0L0S2C6"/>
<organism evidence="3 4">
    <name type="scientific">Allomyces macrogynus (strain ATCC 38327)</name>
    <name type="common">Allomyces javanicus var. macrogynus</name>
    <dbReference type="NCBI Taxonomy" id="578462"/>
    <lineage>
        <taxon>Eukaryota</taxon>
        <taxon>Fungi</taxon>
        <taxon>Fungi incertae sedis</taxon>
        <taxon>Blastocladiomycota</taxon>
        <taxon>Blastocladiomycetes</taxon>
        <taxon>Blastocladiales</taxon>
        <taxon>Blastocladiaceae</taxon>
        <taxon>Allomyces</taxon>
    </lineage>
</organism>
<feature type="chain" id="PRO_5005547570" evidence="2">
    <location>
        <begin position="21"/>
        <end position="175"/>
    </location>
</feature>
<keyword evidence="2" id="KW-0732">Signal</keyword>
<gene>
    <name evidence="3" type="ORF">AMAG_02485</name>
</gene>
<evidence type="ECO:0000313" key="4">
    <source>
        <dbReference type="Proteomes" id="UP000054350"/>
    </source>
</evidence>
<keyword evidence="4" id="KW-1185">Reference proteome</keyword>
<name>A0A0L0S2C6_ALLM3</name>
<evidence type="ECO:0000256" key="1">
    <source>
        <dbReference type="SAM" id="MobiDB-lite"/>
    </source>
</evidence>
<sequence length="175" mass="19181">MKLTALFVVAAATASGLVTADAMPASEDAFYDDDVAASMVDAPVLTATRPPVVRNNAPVTVGEFSPSTLALLAKMSPLQRQAMVQQMRQMRQQRQNEQQMQQMRQQRQIEQHLRAQCRQLAKEDRLAGLSPPSRGTSGAGALASTRANPMDFDFMNRQFRDALARRPAPRGAPQS</sequence>
<proteinExistence type="predicted"/>
<dbReference type="VEuPathDB" id="FungiDB:AMAG_02485"/>
<dbReference type="EMBL" id="GG745330">
    <property type="protein sequence ID" value="KNE56703.1"/>
    <property type="molecule type" value="Genomic_DNA"/>
</dbReference>
<evidence type="ECO:0000256" key="2">
    <source>
        <dbReference type="SAM" id="SignalP"/>
    </source>
</evidence>
<feature type="signal peptide" evidence="2">
    <location>
        <begin position="1"/>
        <end position="20"/>
    </location>
</feature>
<dbReference type="Proteomes" id="UP000054350">
    <property type="component" value="Unassembled WGS sequence"/>
</dbReference>
<evidence type="ECO:0000313" key="3">
    <source>
        <dbReference type="EMBL" id="KNE56703.1"/>
    </source>
</evidence>
<protein>
    <submittedName>
        <fullName evidence="3">Uncharacterized protein</fullName>
    </submittedName>
</protein>
<reference evidence="4" key="2">
    <citation type="submission" date="2009-11" db="EMBL/GenBank/DDBJ databases">
        <title>The Genome Sequence of Allomyces macrogynus strain ATCC 38327.</title>
        <authorList>
            <consortium name="The Broad Institute Genome Sequencing Platform"/>
            <person name="Russ C."/>
            <person name="Cuomo C."/>
            <person name="Shea T."/>
            <person name="Young S.K."/>
            <person name="Zeng Q."/>
            <person name="Koehrsen M."/>
            <person name="Haas B."/>
            <person name="Borodovsky M."/>
            <person name="Guigo R."/>
            <person name="Alvarado L."/>
            <person name="Berlin A."/>
            <person name="Borenstein D."/>
            <person name="Chen Z."/>
            <person name="Engels R."/>
            <person name="Freedman E."/>
            <person name="Gellesch M."/>
            <person name="Goldberg J."/>
            <person name="Griggs A."/>
            <person name="Gujja S."/>
            <person name="Heiman D."/>
            <person name="Hepburn T."/>
            <person name="Howarth C."/>
            <person name="Jen D."/>
            <person name="Larson L."/>
            <person name="Lewis B."/>
            <person name="Mehta T."/>
            <person name="Park D."/>
            <person name="Pearson M."/>
            <person name="Roberts A."/>
            <person name="Saif S."/>
            <person name="Shenoy N."/>
            <person name="Sisk P."/>
            <person name="Stolte C."/>
            <person name="Sykes S."/>
            <person name="Walk T."/>
            <person name="White J."/>
            <person name="Yandava C."/>
            <person name="Burger G."/>
            <person name="Gray M.W."/>
            <person name="Holland P.W.H."/>
            <person name="King N."/>
            <person name="Lang F.B.F."/>
            <person name="Roger A.J."/>
            <person name="Ruiz-Trillo I."/>
            <person name="Lander E."/>
            <person name="Nusbaum C."/>
        </authorList>
    </citation>
    <scope>NUCLEOTIDE SEQUENCE [LARGE SCALE GENOMIC DNA]</scope>
    <source>
        <strain evidence="4">ATCC 38327</strain>
    </source>
</reference>
<reference evidence="3 4" key="1">
    <citation type="submission" date="2009-11" db="EMBL/GenBank/DDBJ databases">
        <title>Annotation of Allomyces macrogynus ATCC 38327.</title>
        <authorList>
            <consortium name="The Broad Institute Genome Sequencing Platform"/>
            <person name="Russ C."/>
            <person name="Cuomo C."/>
            <person name="Burger G."/>
            <person name="Gray M.W."/>
            <person name="Holland P.W.H."/>
            <person name="King N."/>
            <person name="Lang F.B.F."/>
            <person name="Roger A.J."/>
            <person name="Ruiz-Trillo I."/>
            <person name="Young S.K."/>
            <person name="Zeng Q."/>
            <person name="Gargeya S."/>
            <person name="Fitzgerald M."/>
            <person name="Haas B."/>
            <person name="Abouelleil A."/>
            <person name="Alvarado L."/>
            <person name="Arachchi H.M."/>
            <person name="Berlin A."/>
            <person name="Chapman S.B."/>
            <person name="Gearin G."/>
            <person name="Goldberg J."/>
            <person name="Griggs A."/>
            <person name="Gujja S."/>
            <person name="Hansen M."/>
            <person name="Heiman D."/>
            <person name="Howarth C."/>
            <person name="Larimer J."/>
            <person name="Lui A."/>
            <person name="MacDonald P.J.P."/>
            <person name="McCowen C."/>
            <person name="Montmayeur A."/>
            <person name="Murphy C."/>
            <person name="Neiman D."/>
            <person name="Pearson M."/>
            <person name="Priest M."/>
            <person name="Roberts A."/>
            <person name="Saif S."/>
            <person name="Shea T."/>
            <person name="Sisk P."/>
            <person name="Stolte C."/>
            <person name="Sykes S."/>
            <person name="Wortman J."/>
            <person name="Nusbaum C."/>
            <person name="Birren B."/>
        </authorList>
    </citation>
    <scope>NUCLEOTIDE SEQUENCE [LARGE SCALE GENOMIC DNA]</scope>
    <source>
        <strain evidence="3 4">ATCC 38327</strain>
    </source>
</reference>
<accession>A0A0L0S2C6</accession>
<feature type="region of interest" description="Disordered" evidence="1">
    <location>
        <begin position="124"/>
        <end position="146"/>
    </location>
</feature>